<keyword evidence="1" id="KW-0812">Transmembrane</keyword>
<evidence type="ECO:0000313" key="3">
    <source>
        <dbReference type="Proteomes" id="UP000640335"/>
    </source>
</evidence>
<protein>
    <submittedName>
        <fullName evidence="2">DUF3267 domain-containing protein</fullName>
    </submittedName>
</protein>
<dbReference type="Proteomes" id="UP000640335">
    <property type="component" value="Unassembled WGS sequence"/>
</dbReference>
<accession>A0ABR8Q4L1</accession>
<gene>
    <name evidence="2" type="ORF">H9660_09290</name>
</gene>
<keyword evidence="1" id="KW-1133">Transmembrane helix</keyword>
<name>A0ABR8Q4L1_9CLOT</name>
<dbReference type="RefSeq" id="WP_191750102.1">
    <property type="nucleotide sequence ID" value="NZ_JACSQZ010000030.1"/>
</dbReference>
<proteinExistence type="predicted"/>
<keyword evidence="3" id="KW-1185">Reference proteome</keyword>
<feature type="transmembrane region" description="Helical" evidence="1">
    <location>
        <begin position="147"/>
        <end position="171"/>
    </location>
</feature>
<feature type="transmembrane region" description="Helical" evidence="1">
    <location>
        <begin position="121"/>
        <end position="141"/>
    </location>
</feature>
<feature type="transmembrane region" description="Helical" evidence="1">
    <location>
        <begin position="28"/>
        <end position="51"/>
    </location>
</feature>
<reference evidence="2 3" key="1">
    <citation type="submission" date="2020-08" db="EMBL/GenBank/DDBJ databases">
        <title>A Genomic Blueprint of the Chicken Gut Microbiome.</title>
        <authorList>
            <person name="Gilroy R."/>
            <person name="Ravi A."/>
            <person name="Getino M."/>
            <person name="Pursley I."/>
            <person name="Horton D.L."/>
            <person name="Alikhan N.-F."/>
            <person name="Baker D."/>
            <person name="Gharbi K."/>
            <person name="Hall N."/>
            <person name="Watson M."/>
            <person name="Adriaenssens E.M."/>
            <person name="Foster-Nyarko E."/>
            <person name="Jarju S."/>
            <person name="Secka A."/>
            <person name="Antonio M."/>
            <person name="Oren A."/>
            <person name="Chaudhuri R."/>
            <person name="La Ragione R.M."/>
            <person name="Hildebrand F."/>
            <person name="Pallen M.J."/>
        </authorList>
    </citation>
    <scope>NUCLEOTIDE SEQUENCE [LARGE SCALE GENOMIC DNA]</scope>
    <source>
        <strain evidence="2 3">Sa3CUN1</strain>
    </source>
</reference>
<evidence type="ECO:0000256" key="1">
    <source>
        <dbReference type="SAM" id="Phobius"/>
    </source>
</evidence>
<keyword evidence="1" id="KW-0472">Membrane</keyword>
<comment type="caution">
    <text evidence="2">The sequence shown here is derived from an EMBL/GenBank/DDBJ whole genome shotgun (WGS) entry which is preliminary data.</text>
</comment>
<dbReference type="EMBL" id="JACSQZ010000030">
    <property type="protein sequence ID" value="MBD7915340.1"/>
    <property type="molecule type" value="Genomic_DNA"/>
</dbReference>
<feature type="transmembrane region" description="Helical" evidence="1">
    <location>
        <begin position="63"/>
        <end position="87"/>
    </location>
</feature>
<organism evidence="2 3">
    <name type="scientific">Clostridium gallinarum</name>
    <dbReference type="NCBI Taxonomy" id="2762246"/>
    <lineage>
        <taxon>Bacteria</taxon>
        <taxon>Bacillati</taxon>
        <taxon>Bacillota</taxon>
        <taxon>Clostridia</taxon>
        <taxon>Eubacteriales</taxon>
        <taxon>Clostridiaceae</taxon>
        <taxon>Clostridium</taxon>
    </lineage>
</organism>
<sequence length="191" mass="21720">MKIYILNNNTELGENSTLESYKVNKKNLAGLILTIKVIVALLYAFGLGYSLFFFGEDYIKVGLRFLCLLILAYIFIDFPLSFLKALLLPKTFDKDKIILSLNPYNLSIDICSNIKISKMSVILSFILPFIFLSIIPTVLSYKLEFNIYLYVLGTVSAIIGTKDLIYSLLILKNYSLGSTIKLTPDEFIFYN</sequence>
<evidence type="ECO:0000313" key="2">
    <source>
        <dbReference type="EMBL" id="MBD7915340.1"/>
    </source>
</evidence>